<reference evidence="2 3" key="1">
    <citation type="submission" date="2019-01" db="EMBL/GenBank/DDBJ databases">
        <authorList>
            <person name="Chen W.-M."/>
        </authorList>
    </citation>
    <scope>NUCLEOTIDE SEQUENCE [LARGE SCALE GENOMIC DNA]</scope>
    <source>
        <strain evidence="2 3">TLA-22</strain>
    </source>
</reference>
<dbReference type="AlphaFoldDB" id="A0A437J8A2"/>
<dbReference type="Gene3D" id="3.40.50.1010">
    <property type="entry name" value="5'-nuclease"/>
    <property type="match status" value="1"/>
</dbReference>
<gene>
    <name evidence="2" type="ORF">ENE74_05485</name>
</gene>
<evidence type="ECO:0000313" key="3">
    <source>
        <dbReference type="Proteomes" id="UP000282977"/>
    </source>
</evidence>
<dbReference type="OrthoDB" id="9798990at2"/>
<name>A0A437J8A2_9SPHN</name>
<protein>
    <submittedName>
        <fullName evidence="2">Type II toxin-antitoxin system VapC family toxin</fullName>
    </submittedName>
</protein>
<feature type="domain" description="PIN" evidence="1">
    <location>
        <begin position="4"/>
        <end position="114"/>
    </location>
</feature>
<proteinExistence type="predicted"/>
<dbReference type="PANTHER" id="PTHR36173">
    <property type="entry name" value="RIBONUCLEASE VAPC16-RELATED"/>
    <property type="match status" value="1"/>
</dbReference>
<keyword evidence="3" id="KW-1185">Reference proteome</keyword>
<dbReference type="InterPro" id="IPR002716">
    <property type="entry name" value="PIN_dom"/>
</dbReference>
<evidence type="ECO:0000259" key="1">
    <source>
        <dbReference type="Pfam" id="PF01850"/>
    </source>
</evidence>
<dbReference type="InterPro" id="IPR029060">
    <property type="entry name" value="PIN-like_dom_sf"/>
</dbReference>
<dbReference type="Proteomes" id="UP000282977">
    <property type="component" value="Unassembled WGS sequence"/>
</dbReference>
<dbReference type="InterPro" id="IPR052919">
    <property type="entry name" value="TA_system_RNase"/>
</dbReference>
<dbReference type="SUPFAM" id="SSF88723">
    <property type="entry name" value="PIN domain-like"/>
    <property type="match status" value="1"/>
</dbReference>
<dbReference type="PANTHER" id="PTHR36173:SF2">
    <property type="entry name" value="RIBONUCLEASE VAPC16"/>
    <property type="match status" value="1"/>
</dbReference>
<organism evidence="2 3">
    <name type="scientific">Sphingobium algorifonticola</name>
    <dbReference type="NCBI Taxonomy" id="2008318"/>
    <lineage>
        <taxon>Bacteria</taxon>
        <taxon>Pseudomonadati</taxon>
        <taxon>Pseudomonadota</taxon>
        <taxon>Alphaproteobacteria</taxon>
        <taxon>Sphingomonadales</taxon>
        <taxon>Sphingomonadaceae</taxon>
        <taxon>Sphingobium</taxon>
    </lineage>
</organism>
<dbReference type="RefSeq" id="WP_127689694.1">
    <property type="nucleotide sequence ID" value="NZ_RZUL01000002.1"/>
</dbReference>
<dbReference type="InterPro" id="IPR041705">
    <property type="entry name" value="PIN_Sll0205"/>
</dbReference>
<accession>A0A437J8A2</accession>
<dbReference type="Pfam" id="PF01850">
    <property type="entry name" value="PIN"/>
    <property type="match status" value="1"/>
</dbReference>
<evidence type="ECO:0000313" key="2">
    <source>
        <dbReference type="EMBL" id="RVT41736.1"/>
    </source>
</evidence>
<sequence>MKLLLDTHVLLWWLKDDLRLGRKARAVIADPKVHVMASIASPWEMSVKHRIGKPAERGGDMLEWLVGQGVEILPVRAADLRALEALPLLHRDPFDHLIVAQAQTENARIMTDDGLILRYGVPCIGIG</sequence>
<dbReference type="CDD" id="cd09872">
    <property type="entry name" value="PIN_Sll0205-like"/>
    <property type="match status" value="1"/>
</dbReference>
<dbReference type="EMBL" id="RZUL01000002">
    <property type="protein sequence ID" value="RVT41736.1"/>
    <property type="molecule type" value="Genomic_DNA"/>
</dbReference>
<comment type="caution">
    <text evidence="2">The sequence shown here is derived from an EMBL/GenBank/DDBJ whole genome shotgun (WGS) entry which is preliminary data.</text>
</comment>